<feature type="region of interest" description="Disordered" evidence="1">
    <location>
        <begin position="1"/>
        <end position="39"/>
    </location>
</feature>
<organism evidence="2 3">
    <name type="scientific">Mycobacterium angelicum</name>
    <dbReference type="NCBI Taxonomy" id="470074"/>
    <lineage>
        <taxon>Bacteria</taxon>
        <taxon>Bacillati</taxon>
        <taxon>Actinomycetota</taxon>
        <taxon>Actinomycetes</taxon>
        <taxon>Mycobacteriales</taxon>
        <taxon>Mycobacteriaceae</taxon>
        <taxon>Mycobacterium</taxon>
    </lineage>
</organism>
<comment type="caution">
    <text evidence="2">The sequence shown here is derived from an EMBL/GenBank/DDBJ whole genome shotgun (WGS) entry which is preliminary data.</text>
</comment>
<sequence length="60" mass="6876">MRHHGIERCTRDGLSSSQRGGRRRTGGGPHSYFGYPQFPQLYPQRAGRVRFVGTRIYRPG</sequence>
<keyword evidence="3" id="KW-1185">Reference proteome</keyword>
<dbReference type="EMBL" id="MVHE01000045">
    <property type="protein sequence ID" value="ORA16360.1"/>
    <property type="molecule type" value="Genomic_DNA"/>
</dbReference>
<evidence type="ECO:0000313" key="2">
    <source>
        <dbReference type="EMBL" id="ORA16360.1"/>
    </source>
</evidence>
<evidence type="ECO:0000313" key="3">
    <source>
        <dbReference type="Proteomes" id="UP000192284"/>
    </source>
</evidence>
<feature type="compositionally biased region" description="Basic and acidic residues" evidence="1">
    <location>
        <begin position="1"/>
        <end position="11"/>
    </location>
</feature>
<dbReference type="Proteomes" id="UP000192284">
    <property type="component" value="Unassembled WGS sequence"/>
</dbReference>
<accession>A0A1W9ZJS1</accession>
<name>A0A1W9ZJS1_MYCAN</name>
<gene>
    <name evidence="2" type="ORF">BST12_20930</name>
</gene>
<proteinExistence type="predicted"/>
<protein>
    <submittedName>
        <fullName evidence="2">Uncharacterized protein</fullName>
    </submittedName>
</protein>
<dbReference type="AlphaFoldDB" id="A0A1W9ZJS1"/>
<evidence type="ECO:0000256" key="1">
    <source>
        <dbReference type="SAM" id="MobiDB-lite"/>
    </source>
</evidence>
<reference evidence="2 3" key="1">
    <citation type="submission" date="2017-02" db="EMBL/GenBank/DDBJ databases">
        <title>The new phylogeny of genus Mycobacterium.</title>
        <authorList>
            <person name="Tortoli E."/>
            <person name="Trovato A."/>
            <person name="Cirillo D.M."/>
        </authorList>
    </citation>
    <scope>NUCLEOTIDE SEQUENCE [LARGE SCALE GENOMIC DNA]</scope>
    <source>
        <strain evidence="2 3">DSM 45057</strain>
    </source>
</reference>